<feature type="transmembrane region" description="Helical" evidence="5">
    <location>
        <begin position="199"/>
        <end position="217"/>
    </location>
</feature>
<feature type="transmembrane region" description="Helical" evidence="5">
    <location>
        <begin position="432"/>
        <end position="452"/>
    </location>
</feature>
<evidence type="ECO:0000256" key="4">
    <source>
        <dbReference type="ARBA" id="ARBA00023136"/>
    </source>
</evidence>
<evidence type="ECO:0000313" key="8">
    <source>
        <dbReference type="EMBL" id="KUG15516.1"/>
    </source>
</evidence>
<feature type="domain" description="NADH-Ubiquinone oxidoreductase (complex I) chain 5 N-terminal" evidence="7">
    <location>
        <begin position="124"/>
        <end position="162"/>
    </location>
</feature>
<comment type="caution">
    <text evidence="8">The sequence shown here is derived from an EMBL/GenBank/DDBJ whole genome shotgun (WGS) entry which is preliminary data.</text>
</comment>
<dbReference type="Pfam" id="PF00662">
    <property type="entry name" value="Proton_antipo_N"/>
    <property type="match status" value="1"/>
</dbReference>
<feature type="transmembrane region" description="Helical" evidence="5">
    <location>
        <begin position="12"/>
        <end position="34"/>
    </location>
</feature>
<evidence type="ECO:0000256" key="3">
    <source>
        <dbReference type="ARBA" id="ARBA00022989"/>
    </source>
</evidence>
<feature type="transmembrane region" description="Helical" evidence="5">
    <location>
        <begin position="46"/>
        <end position="71"/>
    </location>
</feature>
<dbReference type="InterPro" id="IPR050616">
    <property type="entry name" value="CPA3_Na-H_Antiporter_A"/>
</dbReference>
<feature type="domain" description="NADH:quinone oxidoreductase/Mrp antiporter transmembrane" evidence="6">
    <location>
        <begin position="194"/>
        <end position="472"/>
    </location>
</feature>
<feature type="transmembrane region" description="Helical" evidence="5">
    <location>
        <begin position="176"/>
        <end position="193"/>
    </location>
</feature>
<feature type="transmembrane region" description="Helical" evidence="5">
    <location>
        <begin position="268"/>
        <end position="288"/>
    </location>
</feature>
<feature type="transmembrane region" description="Helical" evidence="5">
    <location>
        <begin position="102"/>
        <end position="122"/>
    </location>
</feature>
<feature type="transmembrane region" description="Helical" evidence="5">
    <location>
        <begin position="335"/>
        <end position="355"/>
    </location>
</feature>
<feature type="transmembrane region" description="Helical" evidence="5">
    <location>
        <begin position="555"/>
        <end position="576"/>
    </location>
</feature>
<name>A0A0W8F3S3_9ZZZZ</name>
<keyword evidence="3 5" id="KW-1133">Transmembrane helix</keyword>
<feature type="transmembrane region" description="Helical" evidence="5">
    <location>
        <begin position="387"/>
        <end position="411"/>
    </location>
</feature>
<keyword evidence="4 5" id="KW-0472">Membrane</keyword>
<feature type="transmembrane region" description="Helical" evidence="5">
    <location>
        <begin position="300"/>
        <end position="323"/>
    </location>
</feature>
<evidence type="ECO:0000259" key="6">
    <source>
        <dbReference type="Pfam" id="PF00361"/>
    </source>
</evidence>
<dbReference type="PANTHER" id="PTHR43373">
    <property type="entry name" value="NA(+)/H(+) ANTIPORTER SUBUNIT"/>
    <property type="match status" value="1"/>
</dbReference>
<organism evidence="8">
    <name type="scientific">hydrocarbon metagenome</name>
    <dbReference type="NCBI Taxonomy" id="938273"/>
    <lineage>
        <taxon>unclassified sequences</taxon>
        <taxon>metagenomes</taxon>
        <taxon>ecological metagenomes</taxon>
    </lineage>
</organism>
<comment type="subcellular location">
    <subcellularLocation>
        <location evidence="1">Membrane</location>
        <topology evidence="1">Multi-pass membrane protein</topology>
    </subcellularLocation>
</comment>
<feature type="transmembrane region" description="Helical" evidence="5">
    <location>
        <begin position="623"/>
        <end position="646"/>
    </location>
</feature>
<feature type="transmembrane region" description="Helical" evidence="5">
    <location>
        <begin position="229"/>
        <end position="248"/>
    </location>
</feature>
<feature type="transmembrane region" description="Helical" evidence="5">
    <location>
        <begin position="513"/>
        <end position="535"/>
    </location>
</feature>
<dbReference type="AlphaFoldDB" id="A0A0W8F3S3"/>
<evidence type="ECO:0000259" key="7">
    <source>
        <dbReference type="Pfam" id="PF00662"/>
    </source>
</evidence>
<evidence type="ECO:0000256" key="5">
    <source>
        <dbReference type="SAM" id="Phobius"/>
    </source>
</evidence>
<dbReference type="GO" id="GO:0016020">
    <property type="term" value="C:membrane"/>
    <property type="evidence" value="ECO:0007669"/>
    <property type="project" value="UniProtKB-SubCell"/>
</dbReference>
<dbReference type="InterPro" id="IPR001516">
    <property type="entry name" value="Proton_antipo_N"/>
</dbReference>
<protein>
    <submittedName>
        <fullName evidence="8">Energy-conserving hydrogenase (Ferredoxin), subunit a</fullName>
    </submittedName>
</protein>
<dbReference type="PRINTS" id="PR01434">
    <property type="entry name" value="NADHDHGNASE5"/>
</dbReference>
<dbReference type="Pfam" id="PF00361">
    <property type="entry name" value="Proton_antipo_M"/>
    <property type="match status" value="1"/>
</dbReference>
<dbReference type="PANTHER" id="PTHR43373:SF1">
    <property type="entry name" value="NA(+)_H(+) ANTIPORTER SUBUNIT A"/>
    <property type="match status" value="1"/>
</dbReference>
<evidence type="ECO:0000256" key="1">
    <source>
        <dbReference type="ARBA" id="ARBA00004141"/>
    </source>
</evidence>
<keyword evidence="2 5" id="KW-0812">Transmembrane</keyword>
<feature type="transmembrane region" description="Helical" evidence="5">
    <location>
        <begin position="137"/>
        <end position="156"/>
    </location>
</feature>
<evidence type="ECO:0000256" key="2">
    <source>
        <dbReference type="ARBA" id="ARBA00022692"/>
    </source>
</evidence>
<proteinExistence type="predicted"/>
<reference evidence="8" key="1">
    <citation type="journal article" date="2015" name="Proc. Natl. Acad. Sci. U.S.A.">
        <title>Networks of energetic and metabolic interactions define dynamics in microbial communities.</title>
        <authorList>
            <person name="Embree M."/>
            <person name="Liu J.K."/>
            <person name="Al-Bassam M.M."/>
            <person name="Zengler K."/>
        </authorList>
    </citation>
    <scope>NUCLEOTIDE SEQUENCE</scope>
</reference>
<feature type="transmembrane region" description="Helical" evidence="5">
    <location>
        <begin position="77"/>
        <end position="95"/>
    </location>
</feature>
<gene>
    <name evidence="8" type="ORF">ASZ90_014872</name>
</gene>
<feature type="transmembrane region" description="Helical" evidence="5">
    <location>
        <begin position="362"/>
        <end position="381"/>
    </location>
</feature>
<feature type="transmembrane region" description="Helical" evidence="5">
    <location>
        <begin position="464"/>
        <end position="485"/>
    </location>
</feature>
<dbReference type="EMBL" id="LNQE01001553">
    <property type="protein sequence ID" value="KUG15516.1"/>
    <property type="molecule type" value="Genomic_DNA"/>
</dbReference>
<dbReference type="InterPro" id="IPR001750">
    <property type="entry name" value="ND/Mrp_TM"/>
</dbReference>
<accession>A0A0W8F3S3</accession>
<sequence length="647" mass="70116">MKELQTEGDNGFTMLELLFLILFPAIIALILLFVSGGAVRAIIVKITALLIAATTIFVLAKYFVTGMVLFAVPFEPVAQVMLVAEILIAVFLIWLGIRCKKYIAVALVLIQTILLVGIEWSFGGTIHPVYNLFIDQFSLIMAMIVGIIGTLISVYALGYMETYHGDHPDVKDRQNIFFFMVFVFLAAMFGLIFSNNLLWVFFFWELTTLASFILIGYSRSTEATSNAFLALQMNLLGGIAFAVAIFFLLSADPTGELLGIEQLLESGYSLALVPAVLISFAGITKAALMPFSSWLVGAMVAPTPVSALLHSSTMVKAGVYVIVRFAPILTGTTEGLIIGLIGGFTFLLASAIAISQSNAKKVLAYSTIANLGLIVACAGVGTYKLVWAAILLIIFHAIAKSLLFLCVGTVEQRTGSRNIEDMSGLIIRMPKVAVMMLVGIAGMFLAPFGMLISKWAAIEAFIDAQFGLIFVAILAFGGSITVFFWSKWMGKIISVDPHVQPDDDPEKNGSWPVLYILAGLTVIICLIFPLISSTLIEPFVLSVYGQTTRLAQDNIIIMAMMLFLLMIMPFSMLLSGKGARRVSPYMGGRPATADMKFSGSMGVTRDVTLGNYYLTDLFGEKRLLMAGTALGFGLVLLSLVVLMGMIL</sequence>